<dbReference type="EMBL" id="CP021514">
    <property type="protein sequence ID" value="ARW49481.1"/>
    <property type="molecule type" value="Genomic_DNA"/>
</dbReference>
<dbReference type="Proteomes" id="UP000196205">
    <property type="component" value="Plasmid pAP1342-5"/>
</dbReference>
<evidence type="ECO:0000313" key="1">
    <source>
        <dbReference type="EMBL" id="ARW49481.1"/>
    </source>
</evidence>
<sequence>MADSYSIESDSYATVDASDNEEVKPSIALDLSIQNNPSPLLDLKEVVKQVNANTKLFRYVTVISGKEKFISQVQPNVDQMPAVGFTIEFGDVTNNLTNESMGQFLDITLCCTVVLNVSDDITGSKSHYQFVNDLLPDLNHSIYNWQPPNSDRYINGFKLHNFQRIEACCSDAYEVYCVYYEIPCQIDYLDGYLPPTVPLKSISTTTSNVKIPSSSLVVNVEGMSKLF</sequence>
<dbReference type="RefSeq" id="WP_087652362.1">
    <property type="nucleotide sequence ID" value="NZ_CP021514.1"/>
</dbReference>
<proteinExistence type="predicted"/>
<keyword evidence="1" id="KW-0614">Plasmid</keyword>
<accession>A0A1Y0Y7R5</accession>
<protein>
    <submittedName>
        <fullName evidence="1">Uncharacterized protein</fullName>
    </submittedName>
</protein>
<name>A0A1Y0Y7R5_ACEPA</name>
<geneLocation type="plasmid" evidence="2">
    <name>pap1342-5</name>
</geneLocation>
<dbReference type="AlphaFoldDB" id="A0A1Y0Y7R5"/>
<organism evidence="1 2">
    <name type="scientific">Acetobacter pasteurianus subsp. pasteurianus</name>
    <dbReference type="NCBI Taxonomy" id="481145"/>
    <lineage>
        <taxon>Bacteria</taxon>
        <taxon>Pseudomonadati</taxon>
        <taxon>Pseudomonadota</taxon>
        <taxon>Alphaproteobacteria</taxon>
        <taxon>Acetobacterales</taxon>
        <taxon>Acetobacteraceae</taxon>
        <taxon>Acetobacter</taxon>
    </lineage>
</organism>
<evidence type="ECO:0000313" key="2">
    <source>
        <dbReference type="Proteomes" id="UP000196205"/>
    </source>
</evidence>
<reference evidence="1 2" key="1">
    <citation type="submission" date="2017-05" db="EMBL/GenBank/DDBJ databases">
        <title>Genome sequence of Acetobacter pasteurianus subsp. pasteurianus strain SRCM101342.</title>
        <authorList>
            <person name="Cho S.H."/>
        </authorList>
    </citation>
    <scope>NUCLEOTIDE SEQUENCE [LARGE SCALE GENOMIC DNA]</scope>
    <source>
        <strain evidence="1 2">SRCM101342</strain>
        <plasmid evidence="2">pap1342-5</plasmid>
    </source>
</reference>
<gene>
    <name evidence="1" type="ORF">S1001342_03191</name>
</gene>
<dbReference type="OrthoDB" id="9961222at2"/>